<proteinExistence type="predicted"/>
<dbReference type="EMBL" id="BLXT01008368">
    <property type="protein sequence ID" value="GFO47971.1"/>
    <property type="molecule type" value="Genomic_DNA"/>
</dbReference>
<evidence type="ECO:0000313" key="2">
    <source>
        <dbReference type="EMBL" id="GFO47971.1"/>
    </source>
</evidence>
<feature type="compositionally biased region" description="Basic and acidic residues" evidence="1">
    <location>
        <begin position="12"/>
        <end position="21"/>
    </location>
</feature>
<accession>A0AAV4DVU5</accession>
<name>A0AAV4DVU5_9GAST</name>
<gene>
    <name evidence="2" type="ORF">PoB_007447600</name>
</gene>
<keyword evidence="3" id="KW-1185">Reference proteome</keyword>
<reference evidence="2 3" key="1">
    <citation type="journal article" date="2021" name="Elife">
        <title>Chloroplast acquisition without the gene transfer in kleptoplastic sea slugs, Plakobranchus ocellatus.</title>
        <authorList>
            <person name="Maeda T."/>
            <person name="Takahashi S."/>
            <person name="Yoshida T."/>
            <person name="Shimamura S."/>
            <person name="Takaki Y."/>
            <person name="Nagai Y."/>
            <person name="Toyoda A."/>
            <person name="Suzuki Y."/>
            <person name="Arimoto A."/>
            <person name="Ishii H."/>
            <person name="Satoh N."/>
            <person name="Nishiyama T."/>
            <person name="Hasebe M."/>
            <person name="Maruyama T."/>
            <person name="Minagawa J."/>
            <person name="Obokata J."/>
            <person name="Shigenobu S."/>
        </authorList>
    </citation>
    <scope>NUCLEOTIDE SEQUENCE [LARGE SCALE GENOMIC DNA]</scope>
</reference>
<dbReference type="Proteomes" id="UP000735302">
    <property type="component" value="Unassembled WGS sequence"/>
</dbReference>
<comment type="caution">
    <text evidence="2">The sequence shown here is derived from an EMBL/GenBank/DDBJ whole genome shotgun (WGS) entry which is preliminary data.</text>
</comment>
<organism evidence="2 3">
    <name type="scientific">Plakobranchus ocellatus</name>
    <dbReference type="NCBI Taxonomy" id="259542"/>
    <lineage>
        <taxon>Eukaryota</taxon>
        <taxon>Metazoa</taxon>
        <taxon>Spiralia</taxon>
        <taxon>Lophotrochozoa</taxon>
        <taxon>Mollusca</taxon>
        <taxon>Gastropoda</taxon>
        <taxon>Heterobranchia</taxon>
        <taxon>Euthyneura</taxon>
        <taxon>Panpulmonata</taxon>
        <taxon>Sacoglossa</taxon>
        <taxon>Placobranchoidea</taxon>
        <taxon>Plakobranchidae</taxon>
        <taxon>Plakobranchus</taxon>
    </lineage>
</organism>
<dbReference type="AlphaFoldDB" id="A0AAV4DVU5"/>
<evidence type="ECO:0000256" key="1">
    <source>
        <dbReference type="SAM" id="MobiDB-lite"/>
    </source>
</evidence>
<feature type="region of interest" description="Disordered" evidence="1">
    <location>
        <begin position="1"/>
        <end position="26"/>
    </location>
</feature>
<evidence type="ECO:0000313" key="3">
    <source>
        <dbReference type="Proteomes" id="UP000735302"/>
    </source>
</evidence>
<sequence length="94" mass="9807">MEAGVSRLLHSSADDHARDKNVTSVHNKMNSGFQALRQSRAPVAGLEPATEGSLQISGRLVGHCATDAPLGSRIEFATPTAVKQNIEGVAKDAG</sequence>
<protein>
    <submittedName>
        <fullName evidence="2">Uncharacterized protein</fullName>
    </submittedName>
</protein>